<reference evidence="1 2" key="1">
    <citation type="submission" date="2021-06" db="EMBL/GenBank/DDBJ databases">
        <authorList>
            <person name="Palmer J.M."/>
        </authorList>
    </citation>
    <scope>NUCLEOTIDE SEQUENCE [LARGE SCALE GENOMIC DNA]</scope>
    <source>
        <strain evidence="2">if_2019</strain>
        <tissue evidence="1">Muscle</tissue>
    </source>
</reference>
<keyword evidence="2" id="KW-1185">Reference proteome</keyword>
<accession>A0ABV0TS68</accession>
<dbReference type="Proteomes" id="UP001482620">
    <property type="component" value="Unassembled WGS sequence"/>
</dbReference>
<dbReference type="EMBL" id="JAHRIQ010046393">
    <property type="protein sequence ID" value="MEQ2235331.1"/>
    <property type="molecule type" value="Genomic_DNA"/>
</dbReference>
<sequence>MIRSQRVKSSRRSCRTCFFRMFVNVSCRDQRVAEMWDCGSLAYVTIEGLGGQSAHSCSSRASCMYSTFGGLFLRQNNRDRNNAPQLSLAACEHINKKKI</sequence>
<name>A0ABV0TS68_9TELE</name>
<protein>
    <submittedName>
        <fullName evidence="1">Uncharacterized protein</fullName>
    </submittedName>
</protein>
<organism evidence="1 2">
    <name type="scientific">Ilyodon furcidens</name>
    <name type="common">goldbreast splitfin</name>
    <dbReference type="NCBI Taxonomy" id="33524"/>
    <lineage>
        <taxon>Eukaryota</taxon>
        <taxon>Metazoa</taxon>
        <taxon>Chordata</taxon>
        <taxon>Craniata</taxon>
        <taxon>Vertebrata</taxon>
        <taxon>Euteleostomi</taxon>
        <taxon>Actinopterygii</taxon>
        <taxon>Neopterygii</taxon>
        <taxon>Teleostei</taxon>
        <taxon>Neoteleostei</taxon>
        <taxon>Acanthomorphata</taxon>
        <taxon>Ovalentaria</taxon>
        <taxon>Atherinomorphae</taxon>
        <taxon>Cyprinodontiformes</taxon>
        <taxon>Goodeidae</taxon>
        <taxon>Ilyodon</taxon>
    </lineage>
</organism>
<gene>
    <name evidence="1" type="ORF">ILYODFUR_001212</name>
</gene>
<evidence type="ECO:0000313" key="2">
    <source>
        <dbReference type="Proteomes" id="UP001482620"/>
    </source>
</evidence>
<comment type="caution">
    <text evidence="1">The sequence shown here is derived from an EMBL/GenBank/DDBJ whole genome shotgun (WGS) entry which is preliminary data.</text>
</comment>
<evidence type="ECO:0000313" key="1">
    <source>
        <dbReference type="EMBL" id="MEQ2235331.1"/>
    </source>
</evidence>
<proteinExistence type="predicted"/>